<dbReference type="EMBL" id="ML995511">
    <property type="protein sequence ID" value="KAF2136848.1"/>
    <property type="molecule type" value="Genomic_DNA"/>
</dbReference>
<feature type="region of interest" description="Disordered" evidence="1">
    <location>
        <begin position="96"/>
        <end position="122"/>
    </location>
</feature>
<accession>A0A6A6AZZ4</accession>
<keyword evidence="3" id="KW-1185">Reference proteome</keyword>
<dbReference type="Proteomes" id="UP000799438">
    <property type="component" value="Unassembled WGS sequence"/>
</dbReference>
<evidence type="ECO:0000313" key="2">
    <source>
        <dbReference type="EMBL" id="KAF2136848.1"/>
    </source>
</evidence>
<protein>
    <submittedName>
        <fullName evidence="2">Uncharacterized protein</fullName>
    </submittedName>
</protein>
<gene>
    <name evidence="2" type="ORF">K452DRAFT_117485</name>
</gene>
<dbReference type="RefSeq" id="XP_033392566.1">
    <property type="nucleotide sequence ID" value="XM_033535126.1"/>
</dbReference>
<dbReference type="GeneID" id="54292620"/>
<evidence type="ECO:0000313" key="3">
    <source>
        <dbReference type="Proteomes" id="UP000799438"/>
    </source>
</evidence>
<name>A0A6A6AZZ4_9PEZI</name>
<proteinExistence type="predicted"/>
<dbReference type="AlphaFoldDB" id="A0A6A6AZZ4"/>
<sequence>MSEEHGVCLRLRCFLQMQMRLSAPTLSQPASQPAFLLPSISQSVNTSMRINKSALRPVPFAPITNSQFHNSFLPPIPSRPQPQLLISNSQSQHQFQFHPTPFHSAPSHAATPNATQKKKKKRHSAVQPAIACVVQLWLQFGGARTVSRAGPRLARGVSRSVEGRLRACLLCE</sequence>
<reference evidence="2" key="1">
    <citation type="journal article" date="2020" name="Stud. Mycol.">
        <title>101 Dothideomycetes genomes: a test case for predicting lifestyles and emergence of pathogens.</title>
        <authorList>
            <person name="Haridas S."/>
            <person name="Albert R."/>
            <person name="Binder M."/>
            <person name="Bloem J."/>
            <person name="Labutti K."/>
            <person name="Salamov A."/>
            <person name="Andreopoulos B."/>
            <person name="Baker S."/>
            <person name="Barry K."/>
            <person name="Bills G."/>
            <person name="Bluhm B."/>
            <person name="Cannon C."/>
            <person name="Castanera R."/>
            <person name="Culley D."/>
            <person name="Daum C."/>
            <person name="Ezra D."/>
            <person name="Gonzalez J."/>
            <person name="Henrissat B."/>
            <person name="Kuo A."/>
            <person name="Liang C."/>
            <person name="Lipzen A."/>
            <person name="Lutzoni F."/>
            <person name="Magnuson J."/>
            <person name="Mondo S."/>
            <person name="Nolan M."/>
            <person name="Ohm R."/>
            <person name="Pangilinan J."/>
            <person name="Park H.-J."/>
            <person name="Ramirez L."/>
            <person name="Alfaro M."/>
            <person name="Sun H."/>
            <person name="Tritt A."/>
            <person name="Yoshinaga Y."/>
            <person name="Zwiers L.-H."/>
            <person name="Turgeon B."/>
            <person name="Goodwin S."/>
            <person name="Spatafora J."/>
            <person name="Crous P."/>
            <person name="Grigoriev I."/>
        </authorList>
    </citation>
    <scope>NUCLEOTIDE SEQUENCE</scope>
    <source>
        <strain evidence="2">CBS 121167</strain>
    </source>
</reference>
<organism evidence="2 3">
    <name type="scientific">Aplosporella prunicola CBS 121167</name>
    <dbReference type="NCBI Taxonomy" id="1176127"/>
    <lineage>
        <taxon>Eukaryota</taxon>
        <taxon>Fungi</taxon>
        <taxon>Dikarya</taxon>
        <taxon>Ascomycota</taxon>
        <taxon>Pezizomycotina</taxon>
        <taxon>Dothideomycetes</taxon>
        <taxon>Dothideomycetes incertae sedis</taxon>
        <taxon>Botryosphaeriales</taxon>
        <taxon>Aplosporellaceae</taxon>
        <taxon>Aplosporella</taxon>
    </lineage>
</organism>
<evidence type="ECO:0000256" key="1">
    <source>
        <dbReference type="SAM" id="MobiDB-lite"/>
    </source>
</evidence>